<dbReference type="GeneID" id="120031401"/>
<name>A0A8U0TXQ4_SALNM</name>
<gene>
    <name evidence="3" type="primary">LOC120031401</name>
</gene>
<sequence length="212" mass="23745">MSKSTSSNYFCIILLILLTRIPFILQGSEMHLAKPSFEVSCTNNAKEEMCNSTTACGWNGFLKQVQFICSKVWNGEFQCKHEITEPSEKETCKKLMENFCKNNSECGFNPSAIINNNALKCTIKIKQALSTQSIVSAVKADEPRNETSGNDANSNWSNNFTCIFICICIASIIGFFIGFYIGFCIDCSCLERNMDRRRGNRYTAVPVEVGLN</sequence>
<dbReference type="KEGG" id="snh:120031401"/>
<dbReference type="Proteomes" id="UP000808372">
    <property type="component" value="Chromosome 37"/>
</dbReference>
<evidence type="ECO:0000256" key="1">
    <source>
        <dbReference type="SAM" id="Phobius"/>
    </source>
</evidence>
<keyword evidence="1" id="KW-1133">Transmembrane helix</keyword>
<protein>
    <submittedName>
        <fullName evidence="3">Uncharacterized protein LOC120031401 isoform X1</fullName>
    </submittedName>
</protein>
<organism evidence="2 3">
    <name type="scientific">Salvelinus namaycush</name>
    <name type="common">Lake trout</name>
    <name type="synonym">Salmo namaycush</name>
    <dbReference type="NCBI Taxonomy" id="8040"/>
    <lineage>
        <taxon>Eukaryota</taxon>
        <taxon>Metazoa</taxon>
        <taxon>Chordata</taxon>
        <taxon>Craniata</taxon>
        <taxon>Vertebrata</taxon>
        <taxon>Euteleostomi</taxon>
        <taxon>Actinopterygii</taxon>
        <taxon>Neopterygii</taxon>
        <taxon>Teleostei</taxon>
        <taxon>Protacanthopterygii</taxon>
        <taxon>Salmoniformes</taxon>
        <taxon>Salmonidae</taxon>
        <taxon>Salmoninae</taxon>
        <taxon>Salvelinus</taxon>
    </lineage>
</organism>
<dbReference type="RefSeq" id="XP_038833064.1">
    <property type="nucleotide sequence ID" value="XM_038977136.1"/>
</dbReference>
<feature type="transmembrane region" description="Helical" evidence="1">
    <location>
        <begin position="160"/>
        <end position="183"/>
    </location>
</feature>
<keyword evidence="2" id="KW-1185">Reference proteome</keyword>
<proteinExistence type="predicted"/>
<keyword evidence="1" id="KW-0472">Membrane</keyword>
<dbReference type="AlphaFoldDB" id="A0A8U0TXQ4"/>
<feature type="transmembrane region" description="Helical" evidence="1">
    <location>
        <begin position="6"/>
        <end position="25"/>
    </location>
</feature>
<keyword evidence="1" id="KW-0812">Transmembrane</keyword>
<evidence type="ECO:0000313" key="2">
    <source>
        <dbReference type="Proteomes" id="UP000808372"/>
    </source>
</evidence>
<accession>A0A8U0TXQ4</accession>
<evidence type="ECO:0000313" key="3">
    <source>
        <dbReference type="RefSeq" id="XP_038833064.1"/>
    </source>
</evidence>
<reference evidence="3" key="1">
    <citation type="submission" date="2025-08" db="UniProtKB">
        <authorList>
            <consortium name="RefSeq"/>
        </authorList>
    </citation>
    <scope>IDENTIFICATION</scope>
    <source>
        <tissue evidence="3">White muscle</tissue>
    </source>
</reference>